<gene>
    <name evidence="2" type="ORF">JW744_00810</name>
</gene>
<sequence length="172" mass="19658">MDVFRALGNDNRRRMLRILINRKMHVSALARELDIAVPVALKHARVLEGVGFVERARFGNTHVLQVRADALQRIKQLWDLFERPLTVEVSRGTSMLDALKRVSGLKIEKQRDGAYITSVDGKPGFYIYEVEGKLVEKPADKFKIERSAEVELKRLMPVVGKKIIINVKQEKP</sequence>
<dbReference type="PANTHER" id="PTHR38600:SF1">
    <property type="entry name" value="TRANSCRIPTIONAL REGULATORY PROTEIN"/>
    <property type="match status" value="1"/>
</dbReference>
<dbReference type="PROSITE" id="PS50987">
    <property type="entry name" value="HTH_ARSR_2"/>
    <property type="match status" value="1"/>
</dbReference>
<dbReference type="InterPro" id="IPR036388">
    <property type="entry name" value="WH-like_DNA-bd_sf"/>
</dbReference>
<dbReference type="AlphaFoldDB" id="A0A938YW96"/>
<dbReference type="InterPro" id="IPR001845">
    <property type="entry name" value="HTH_ArsR_DNA-bd_dom"/>
</dbReference>
<dbReference type="Proteomes" id="UP000809243">
    <property type="component" value="Unassembled WGS sequence"/>
</dbReference>
<dbReference type="Pfam" id="PF12840">
    <property type="entry name" value="HTH_20"/>
    <property type="match status" value="1"/>
</dbReference>
<dbReference type="GO" id="GO:0003700">
    <property type="term" value="F:DNA-binding transcription factor activity"/>
    <property type="evidence" value="ECO:0007669"/>
    <property type="project" value="InterPro"/>
</dbReference>
<dbReference type="Gene3D" id="1.10.10.10">
    <property type="entry name" value="Winged helix-like DNA-binding domain superfamily/Winged helix DNA-binding domain"/>
    <property type="match status" value="1"/>
</dbReference>
<evidence type="ECO:0000313" key="3">
    <source>
        <dbReference type="Proteomes" id="UP000809243"/>
    </source>
</evidence>
<proteinExistence type="predicted"/>
<comment type="caution">
    <text evidence="2">The sequence shown here is derived from an EMBL/GenBank/DDBJ whole genome shotgun (WGS) entry which is preliminary data.</text>
</comment>
<dbReference type="EMBL" id="JAFGDB010000015">
    <property type="protein sequence ID" value="MBN2066990.1"/>
    <property type="molecule type" value="Genomic_DNA"/>
</dbReference>
<protein>
    <submittedName>
        <fullName evidence="2">Winged helix-turn-helix transcriptional regulator</fullName>
    </submittedName>
</protein>
<organism evidence="2 3">
    <name type="scientific">Candidatus Iainarchaeum sp</name>
    <dbReference type="NCBI Taxonomy" id="3101447"/>
    <lineage>
        <taxon>Archaea</taxon>
        <taxon>Candidatus Iainarchaeota</taxon>
        <taxon>Candidatus Iainarchaeia</taxon>
        <taxon>Candidatus Iainarchaeales</taxon>
        <taxon>Candidatus Iainarchaeaceae</taxon>
        <taxon>Candidatus Iainarchaeum</taxon>
    </lineage>
</organism>
<evidence type="ECO:0000259" key="1">
    <source>
        <dbReference type="PROSITE" id="PS50987"/>
    </source>
</evidence>
<dbReference type="SMART" id="SM00418">
    <property type="entry name" value="HTH_ARSR"/>
    <property type="match status" value="1"/>
</dbReference>
<reference evidence="2" key="1">
    <citation type="submission" date="2021-01" db="EMBL/GenBank/DDBJ databases">
        <title>Active Sulfur Cycling in an Early Earth Analoge.</title>
        <authorList>
            <person name="Hahn C.R."/>
            <person name="Youssef N.H."/>
            <person name="Elshahed M."/>
        </authorList>
    </citation>
    <scope>NUCLEOTIDE SEQUENCE</scope>
    <source>
        <strain evidence="2">Zod_Metabat.1151</strain>
    </source>
</reference>
<dbReference type="InterPro" id="IPR036390">
    <property type="entry name" value="WH_DNA-bd_sf"/>
</dbReference>
<accession>A0A938YW96</accession>
<dbReference type="InterPro" id="IPR011991">
    <property type="entry name" value="ArsR-like_HTH"/>
</dbReference>
<dbReference type="CDD" id="cd00090">
    <property type="entry name" value="HTH_ARSR"/>
    <property type="match status" value="1"/>
</dbReference>
<feature type="domain" description="HTH arsR-type" evidence="1">
    <location>
        <begin position="1"/>
        <end position="86"/>
    </location>
</feature>
<dbReference type="PANTHER" id="PTHR38600">
    <property type="entry name" value="TRANSCRIPTIONAL REGULATORY PROTEIN"/>
    <property type="match status" value="1"/>
</dbReference>
<name>A0A938YW96_9ARCH</name>
<evidence type="ECO:0000313" key="2">
    <source>
        <dbReference type="EMBL" id="MBN2066990.1"/>
    </source>
</evidence>
<dbReference type="SUPFAM" id="SSF46785">
    <property type="entry name" value="Winged helix' DNA-binding domain"/>
    <property type="match status" value="1"/>
</dbReference>